<keyword evidence="2" id="KW-1185">Reference proteome</keyword>
<gene>
    <name evidence="1" type="ORF">QFC21_006513</name>
</gene>
<protein>
    <submittedName>
        <fullName evidence="1">Uncharacterized protein</fullName>
    </submittedName>
</protein>
<dbReference type="Proteomes" id="UP001227268">
    <property type="component" value="Unassembled WGS sequence"/>
</dbReference>
<proteinExistence type="predicted"/>
<reference evidence="1" key="1">
    <citation type="submission" date="2023-04" db="EMBL/GenBank/DDBJ databases">
        <title>Draft Genome sequencing of Naganishia species isolated from polar environments using Oxford Nanopore Technology.</title>
        <authorList>
            <person name="Leo P."/>
            <person name="Venkateswaran K."/>
        </authorList>
    </citation>
    <scope>NUCLEOTIDE SEQUENCE</scope>
    <source>
        <strain evidence="1">MNA-CCFEE 5423</strain>
    </source>
</reference>
<evidence type="ECO:0000313" key="2">
    <source>
        <dbReference type="Proteomes" id="UP001227268"/>
    </source>
</evidence>
<name>A0ACC2V2X8_9TREE</name>
<dbReference type="EMBL" id="JASBWT010000032">
    <property type="protein sequence ID" value="KAJ9093196.1"/>
    <property type="molecule type" value="Genomic_DNA"/>
</dbReference>
<sequence>MGPDRTPKTTAAPARQPIPSRNSSRGRQMASSATPIGSSGPADIPAVASQSDVSTQSAPPVSFSQSFAVPEVSRNPYTFPPPTKSSFPTQGLRDTVDVDSQPLRVDAFPEGEDSSLAGTAFSWSPTPQPFPPAPASAFNPAVSSITASESVETERSSKSSVSGRGRGRGRGSRGGSQASQRSQVQGSAASGRDYARWDKKREEDGLSPEGCLVDWIAREGHWRRWKDAKSKDRKTSVSSPSTIILKKTKSKDAIHAKIRAIEDSFKRALTWIHTTGSGAYSLEPDKDGDGRSPYQRELEKRCKYYNTLLASFGERGGMIPQRVYSSINGDDNREAEHDVLLDTDDEKDDDENPQEDADHSLRTPTPASKTKKPAKSSIGGSSSASRSTRGSGLVKTEDISSYLTSKSEYDGKRLELEEKKVKLENRKARAEGIALLLKAGLSLDEARRAWKEDDDEEE</sequence>
<comment type="caution">
    <text evidence="1">The sequence shown here is derived from an EMBL/GenBank/DDBJ whole genome shotgun (WGS) entry which is preliminary data.</text>
</comment>
<evidence type="ECO:0000313" key="1">
    <source>
        <dbReference type="EMBL" id="KAJ9093196.1"/>
    </source>
</evidence>
<accession>A0ACC2V2X8</accession>
<organism evidence="1 2">
    <name type="scientific">Naganishia friedmannii</name>
    <dbReference type="NCBI Taxonomy" id="89922"/>
    <lineage>
        <taxon>Eukaryota</taxon>
        <taxon>Fungi</taxon>
        <taxon>Dikarya</taxon>
        <taxon>Basidiomycota</taxon>
        <taxon>Agaricomycotina</taxon>
        <taxon>Tremellomycetes</taxon>
        <taxon>Filobasidiales</taxon>
        <taxon>Filobasidiaceae</taxon>
        <taxon>Naganishia</taxon>
    </lineage>
</organism>